<feature type="compositionally biased region" description="Polar residues" evidence="6">
    <location>
        <begin position="709"/>
        <end position="723"/>
    </location>
</feature>
<organism evidence="9 10">
    <name type="scientific">Solanum tuberosum</name>
    <name type="common">Potato</name>
    <dbReference type="NCBI Taxonomy" id="4113"/>
    <lineage>
        <taxon>Eukaryota</taxon>
        <taxon>Viridiplantae</taxon>
        <taxon>Streptophyta</taxon>
        <taxon>Embryophyta</taxon>
        <taxon>Tracheophyta</taxon>
        <taxon>Spermatophyta</taxon>
        <taxon>Magnoliopsida</taxon>
        <taxon>eudicotyledons</taxon>
        <taxon>Gunneridae</taxon>
        <taxon>Pentapetalae</taxon>
        <taxon>asterids</taxon>
        <taxon>lamiids</taxon>
        <taxon>Solanales</taxon>
        <taxon>Solanaceae</taxon>
        <taxon>Solanoideae</taxon>
        <taxon>Solaneae</taxon>
        <taxon>Solanum</taxon>
    </lineage>
</organism>
<dbReference type="Proteomes" id="UP000826656">
    <property type="component" value="Unassembled WGS sequence"/>
</dbReference>
<keyword evidence="7" id="KW-0732">Signal</keyword>
<proteinExistence type="inferred from homology"/>
<reference evidence="9 10" key="1">
    <citation type="journal article" date="2021" name="bioRxiv">
        <title>Chromosome-scale and haplotype-resolved genome assembly of a tetraploid potato cultivar.</title>
        <authorList>
            <person name="Sun H."/>
            <person name="Jiao W.-B."/>
            <person name="Krause K."/>
            <person name="Campoy J.A."/>
            <person name="Goel M."/>
            <person name="Folz-Donahue K."/>
            <person name="Kukat C."/>
            <person name="Huettel B."/>
            <person name="Schneeberger K."/>
        </authorList>
    </citation>
    <scope>NUCLEOTIDE SEQUENCE [LARGE SCALE GENOMIC DNA]</scope>
    <source>
        <strain evidence="9">SolTubOtavaFocal</strain>
        <tissue evidence="9">Leaves</tissue>
    </source>
</reference>
<evidence type="ECO:0000256" key="6">
    <source>
        <dbReference type="SAM" id="MobiDB-lite"/>
    </source>
</evidence>
<evidence type="ECO:0000256" key="2">
    <source>
        <dbReference type="ARBA" id="ARBA00023125"/>
    </source>
</evidence>
<protein>
    <recommendedName>
        <fullName evidence="8">HSF-type DNA-binding domain-containing protein</fullName>
    </recommendedName>
</protein>
<dbReference type="Gene3D" id="1.10.10.10">
    <property type="entry name" value="Winged helix-like DNA-binding domain superfamily/Winged helix DNA-binding domain"/>
    <property type="match status" value="1"/>
</dbReference>
<comment type="caution">
    <text evidence="9">The sequence shown here is derived from an EMBL/GenBank/DDBJ whole genome shotgun (WGS) entry which is preliminary data.</text>
</comment>
<dbReference type="InterPro" id="IPR036390">
    <property type="entry name" value="WH_DNA-bd_sf"/>
</dbReference>
<feature type="region of interest" description="Disordered" evidence="6">
    <location>
        <begin position="678"/>
        <end position="766"/>
    </location>
</feature>
<feature type="domain" description="HSF-type DNA-binding" evidence="8">
    <location>
        <begin position="504"/>
        <end position="597"/>
    </location>
</feature>
<evidence type="ECO:0000259" key="8">
    <source>
        <dbReference type="SMART" id="SM00415"/>
    </source>
</evidence>
<dbReference type="SMART" id="SM00415">
    <property type="entry name" value="HSF"/>
    <property type="match status" value="1"/>
</dbReference>
<feature type="chain" id="PRO_5045831017" description="HSF-type DNA-binding domain-containing protein" evidence="7">
    <location>
        <begin position="29"/>
        <end position="807"/>
    </location>
</feature>
<dbReference type="InterPro" id="IPR056122">
    <property type="entry name" value="DUF7705"/>
</dbReference>
<evidence type="ECO:0000256" key="3">
    <source>
        <dbReference type="ARBA" id="ARBA00023242"/>
    </source>
</evidence>
<name>A0ABQ7VW48_SOLTU</name>
<accession>A0ABQ7VW48</accession>
<dbReference type="SUPFAM" id="SSF46785">
    <property type="entry name" value="Winged helix' DNA-binding domain"/>
    <property type="match status" value="1"/>
</dbReference>
<dbReference type="PRINTS" id="PR00056">
    <property type="entry name" value="HSFDOMAIN"/>
</dbReference>
<keyword evidence="2" id="KW-0238">DNA-binding</keyword>
<comment type="subcellular location">
    <subcellularLocation>
        <location evidence="1">Nucleus</location>
    </subcellularLocation>
</comment>
<keyword evidence="5" id="KW-0175">Coiled coil</keyword>
<dbReference type="Pfam" id="PF24804">
    <property type="entry name" value="DUF7705"/>
    <property type="match status" value="1"/>
</dbReference>
<dbReference type="PANTHER" id="PTHR33916">
    <property type="entry name" value="EXPANSIN-LIKE EG45 DOMAIN-CONTAINING PROTEIN"/>
    <property type="match status" value="1"/>
</dbReference>
<keyword evidence="3" id="KW-0539">Nucleus</keyword>
<feature type="compositionally biased region" description="Basic and acidic residues" evidence="6">
    <location>
        <begin position="688"/>
        <end position="699"/>
    </location>
</feature>
<evidence type="ECO:0000256" key="5">
    <source>
        <dbReference type="SAM" id="Coils"/>
    </source>
</evidence>
<gene>
    <name evidence="9" type="ORF">KY290_015986</name>
</gene>
<dbReference type="InterPro" id="IPR036388">
    <property type="entry name" value="WH-like_DNA-bd_sf"/>
</dbReference>
<sequence>MAQFKISFSRFNLLSLLLINVYVSGVFSLSLDGNDQYISAVGDPGMRRDGLRVAIEAWNQCNEVGEEAPKMGSPRAADCFDVQNKGSSQQQQNPNRLLHKLTEEDNKLGIGKSFPGLTKAALHNVDLYAAEKELYLGSKCQVDDKTNPWQFWMIRLKSGNMDTHAGKCPKNGHKVGPFDPPSEFPCFGKGCMNQPLIYHNYTTLQGTTLKGGFHGTWDLNASSSRDSANMNTSLYSIRWQKELGKGWIFYHVLRTSTKYPWLMLYLRSDATSGFSGGYHYQTRGMSKIIPESPNFKVRFRLNVLQGGGPKSQFYLMDIGSCWKNNGKTCDGDVTSDVTRYSEMILNPETPSWCNPDDFKLCPPYHTFPNGTKVHRTDKSRYPYEAYHMYCTPGNGEHVEQPSVPCDPYSNPQPQEILQILPHPVWGEYGYPTKKGQGWIGDPTTWELDVGRMSQSLYFYQDPGTAPARRKWSSIGLGTEIFRDANRVAEWTVGRPRLTGLRGNSPPPFLVKTYEMVDDPETDPLVHWTSSKTTFLITDPNKFCVEVLPKYFKHSNLSSFIYQLNNYRFRKVCSYKCEYGNPWFRAGKKHWLKNIKSRIQLSKENNPQQGSHSPRVDLVNNNLEEELEKLRNDHISLRVELQKLKDGQENMRSFFPMLLGCGKEKEIRNIMKLLLEKSEVRGDSSSNDTTKRPRLVESPDRVAGSVQDGIGQTSNSAGGSVSSNEKQKEEATAQNAKNREFWEKLFEDDSESKNEGAEESEHELNRSRAMAEIEEMVESKIAMEGEALIAKAAANLNDETEAYLQLWT</sequence>
<evidence type="ECO:0000313" key="9">
    <source>
        <dbReference type="EMBL" id="KAH0772005.1"/>
    </source>
</evidence>
<dbReference type="EMBL" id="JAIVGD010000011">
    <property type="protein sequence ID" value="KAH0772005.1"/>
    <property type="molecule type" value="Genomic_DNA"/>
</dbReference>
<feature type="signal peptide" evidence="7">
    <location>
        <begin position="1"/>
        <end position="28"/>
    </location>
</feature>
<evidence type="ECO:0000256" key="4">
    <source>
        <dbReference type="RuleBase" id="RU004020"/>
    </source>
</evidence>
<dbReference type="PANTHER" id="PTHR33916:SF12">
    <property type="entry name" value="NEPROSIN DOMAIN-CONTAINING PROTEIN"/>
    <property type="match status" value="1"/>
</dbReference>
<feature type="region of interest" description="Disordered" evidence="6">
    <location>
        <begin position="66"/>
        <end position="95"/>
    </location>
</feature>
<dbReference type="Pfam" id="PF00447">
    <property type="entry name" value="HSF_DNA-bind"/>
    <property type="match status" value="1"/>
</dbReference>
<evidence type="ECO:0000256" key="7">
    <source>
        <dbReference type="SAM" id="SignalP"/>
    </source>
</evidence>
<dbReference type="InterPro" id="IPR000232">
    <property type="entry name" value="HSF_DNA-bd"/>
</dbReference>
<feature type="compositionally biased region" description="Polar residues" evidence="6">
    <location>
        <begin position="84"/>
        <end position="95"/>
    </location>
</feature>
<comment type="similarity">
    <text evidence="4">Belongs to the HSF family.</text>
</comment>
<evidence type="ECO:0000313" key="10">
    <source>
        <dbReference type="Proteomes" id="UP000826656"/>
    </source>
</evidence>
<feature type="coiled-coil region" evidence="5">
    <location>
        <begin position="619"/>
        <end position="646"/>
    </location>
</feature>
<keyword evidence="10" id="KW-1185">Reference proteome</keyword>
<evidence type="ECO:0000256" key="1">
    <source>
        <dbReference type="ARBA" id="ARBA00004123"/>
    </source>
</evidence>
<feature type="compositionally biased region" description="Basic and acidic residues" evidence="6">
    <location>
        <begin position="724"/>
        <end position="755"/>
    </location>
</feature>